<dbReference type="GO" id="GO:0004619">
    <property type="term" value="F:phosphoglycerate mutase activity"/>
    <property type="evidence" value="ECO:0007669"/>
    <property type="project" value="UniProtKB-UniRule"/>
</dbReference>
<dbReference type="InterPro" id="IPR011258">
    <property type="entry name" value="BPG-indep_PGM_N"/>
</dbReference>
<dbReference type="UniPathway" id="UPA00109">
    <property type="reaction ID" value="UER00186"/>
</dbReference>
<reference evidence="16 17" key="1">
    <citation type="journal article" date="2016" name="Nat. Commun.">
        <title>Thousands of microbial genomes shed light on interconnected biogeochemical processes in an aquifer system.</title>
        <authorList>
            <person name="Anantharaman K."/>
            <person name="Brown C.T."/>
            <person name="Hug L.A."/>
            <person name="Sharon I."/>
            <person name="Castelle C.J."/>
            <person name="Probst A.J."/>
            <person name="Thomas B.C."/>
            <person name="Singh A."/>
            <person name="Wilkins M.J."/>
            <person name="Karaoz U."/>
            <person name="Brodie E.L."/>
            <person name="Williams K.H."/>
            <person name="Hubbard S.S."/>
            <person name="Banfield J.F."/>
        </authorList>
    </citation>
    <scope>NUCLEOTIDE SEQUENCE [LARGE SCALE GENOMIC DNA]</scope>
</reference>
<feature type="binding site" evidence="10 12">
    <location>
        <position position="361"/>
    </location>
    <ligand>
        <name>substrate</name>
    </ligand>
</feature>
<dbReference type="GO" id="GO:0006096">
    <property type="term" value="P:glycolytic process"/>
    <property type="evidence" value="ECO:0007669"/>
    <property type="project" value="UniProtKB-UniRule"/>
</dbReference>
<evidence type="ECO:0000256" key="1">
    <source>
        <dbReference type="ARBA" id="ARBA00000370"/>
    </source>
</evidence>
<dbReference type="Pfam" id="PF01676">
    <property type="entry name" value="Metalloenzyme"/>
    <property type="match status" value="1"/>
</dbReference>
<dbReference type="Proteomes" id="UP000177354">
    <property type="component" value="Unassembled WGS sequence"/>
</dbReference>
<dbReference type="EMBL" id="MFJF01000009">
    <property type="protein sequence ID" value="OGG07791.1"/>
    <property type="molecule type" value="Genomic_DNA"/>
</dbReference>
<comment type="cofactor">
    <cofactor evidence="2">
        <name>Mn(2+)</name>
        <dbReference type="ChEBI" id="CHEBI:29035"/>
    </cofactor>
</comment>
<evidence type="ECO:0000256" key="10">
    <source>
        <dbReference type="HAMAP-Rule" id="MF_01038"/>
    </source>
</evidence>
<evidence type="ECO:0000256" key="8">
    <source>
        <dbReference type="ARBA" id="ARBA00023211"/>
    </source>
</evidence>
<dbReference type="PANTHER" id="PTHR31637">
    <property type="entry name" value="2,3-BISPHOSPHOGLYCERATE-INDEPENDENT PHOSPHOGLYCERATE MUTASE"/>
    <property type="match status" value="1"/>
</dbReference>
<dbReference type="EC" id="5.4.2.12" evidence="10 11"/>
<comment type="similarity">
    <text evidence="5 10">Belongs to the BPG-independent phosphoglycerate mutase family.</text>
</comment>
<feature type="binding site" evidence="10 12">
    <location>
        <position position="189"/>
    </location>
    <ligand>
        <name>substrate</name>
    </ligand>
</feature>
<evidence type="ECO:0000256" key="7">
    <source>
        <dbReference type="ARBA" id="ARBA00023152"/>
    </source>
</evidence>
<dbReference type="InterPro" id="IPR006124">
    <property type="entry name" value="Metalloenzyme"/>
</dbReference>
<evidence type="ECO:0000259" key="15">
    <source>
        <dbReference type="Pfam" id="PF06415"/>
    </source>
</evidence>
<accession>A0A1F5Z5S7</accession>
<organism evidence="16 17">
    <name type="scientific">Candidatus Gottesmanbacteria bacterium RIFCSPHIGHO2_01_FULL_40_15</name>
    <dbReference type="NCBI Taxonomy" id="1798376"/>
    <lineage>
        <taxon>Bacteria</taxon>
        <taxon>Candidatus Gottesmaniibacteriota</taxon>
    </lineage>
</organism>
<dbReference type="SUPFAM" id="SSF53649">
    <property type="entry name" value="Alkaline phosphatase-like"/>
    <property type="match status" value="1"/>
</dbReference>
<dbReference type="HAMAP" id="MF_01038">
    <property type="entry name" value="GpmI"/>
    <property type="match status" value="1"/>
</dbReference>
<evidence type="ECO:0000256" key="11">
    <source>
        <dbReference type="NCBIfam" id="TIGR01307"/>
    </source>
</evidence>
<feature type="binding site" evidence="13">
    <location>
        <position position="428"/>
    </location>
    <ligand>
        <name>Mn(2+)</name>
        <dbReference type="ChEBI" id="CHEBI:29035"/>
        <label>1</label>
    </ligand>
</feature>
<evidence type="ECO:0000256" key="5">
    <source>
        <dbReference type="ARBA" id="ARBA00008819"/>
    </source>
</evidence>
<feature type="binding site" evidence="10 12">
    <location>
        <begin position="151"/>
        <end position="152"/>
    </location>
    <ligand>
        <name>substrate</name>
    </ligand>
</feature>
<evidence type="ECO:0000259" key="14">
    <source>
        <dbReference type="Pfam" id="PF01676"/>
    </source>
</evidence>
<dbReference type="FunFam" id="3.40.1450.10:FF:000002">
    <property type="entry name" value="2,3-bisphosphoglycerate-independent phosphoglycerate mutase"/>
    <property type="match status" value="1"/>
</dbReference>
<comment type="function">
    <text evidence="3 10">Catalyzes the interconversion of 2-phosphoglycerate and 3-phosphoglycerate.</text>
</comment>
<dbReference type="NCBIfam" id="TIGR01307">
    <property type="entry name" value="pgm_bpd_ind"/>
    <property type="match status" value="1"/>
</dbReference>
<comment type="caution">
    <text evidence="16">The sequence shown here is derived from an EMBL/GenBank/DDBJ whole genome shotgun (WGS) entry which is preliminary data.</text>
</comment>
<dbReference type="PANTHER" id="PTHR31637:SF0">
    <property type="entry name" value="2,3-BISPHOSPHOGLYCERATE-INDEPENDENT PHOSPHOGLYCERATE MUTASE"/>
    <property type="match status" value="1"/>
</dbReference>
<feature type="binding site" evidence="10 12">
    <location>
        <begin position="258"/>
        <end position="261"/>
    </location>
    <ligand>
        <name>substrate</name>
    </ligand>
</feature>
<evidence type="ECO:0000256" key="3">
    <source>
        <dbReference type="ARBA" id="ARBA00002315"/>
    </source>
</evidence>
<feature type="binding site" evidence="13">
    <location>
        <position position="470"/>
    </location>
    <ligand>
        <name>Mn(2+)</name>
        <dbReference type="ChEBI" id="CHEBI:29035"/>
        <label>2</label>
    </ligand>
</feature>
<evidence type="ECO:0000313" key="16">
    <source>
        <dbReference type="EMBL" id="OGG07791.1"/>
    </source>
</evidence>
<keyword evidence="8 13" id="KW-0464">Manganese</keyword>
<dbReference type="InterPro" id="IPR017850">
    <property type="entry name" value="Alkaline_phosphatase_core_sf"/>
</dbReference>
<dbReference type="GO" id="GO:0006007">
    <property type="term" value="P:glucose catabolic process"/>
    <property type="evidence" value="ECO:0007669"/>
    <property type="project" value="InterPro"/>
</dbReference>
<evidence type="ECO:0000256" key="13">
    <source>
        <dbReference type="PIRSR" id="PIRSR001492-3"/>
    </source>
</evidence>
<feature type="binding site" evidence="10 12">
    <location>
        <position position="121"/>
    </location>
    <ligand>
        <name>substrate</name>
    </ligand>
</feature>
<dbReference type="Pfam" id="PF06415">
    <property type="entry name" value="iPGM_N"/>
    <property type="match status" value="1"/>
</dbReference>
<gene>
    <name evidence="10" type="primary">gpmI</name>
    <name evidence="16" type="ORF">A2777_02715</name>
</gene>
<evidence type="ECO:0000256" key="6">
    <source>
        <dbReference type="ARBA" id="ARBA00022723"/>
    </source>
</evidence>
<dbReference type="InterPro" id="IPR005995">
    <property type="entry name" value="Pgm_bpd_ind"/>
</dbReference>
<feature type="binding site" evidence="13">
    <location>
        <position position="432"/>
    </location>
    <ligand>
        <name>Mn(2+)</name>
        <dbReference type="ChEBI" id="CHEBI:29035"/>
        <label>1</label>
    </ligand>
</feature>
<feature type="binding site" evidence="13">
    <location>
        <position position="469"/>
    </location>
    <ligand>
        <name>Mn(2+)</name>
        <dbReference type="ChEBI" id="CHEBI:29035"/>
        <label>2</label>
    </ligand>
</feature>
<dbReference type="CDD" id="cd16010">
    <property type="entry name" value="iPGM"/>
    <property type="match status" value="1"/>
</dbReference>
<name>A0A1F5Z5S7_9BACT</name>
<comment type="caution">
    <text evidence="10">Lacks conserved residue(s) required for the propagation of feature annotation.</text>
</comment>
<feature type="domain" description="BPG-independent PGAM N-terminal" evidence="15">
    <location>
        <begin position="80"/>
        <end position="323"/>
    </location>
</feature>
<keyword evidence="7 10" id="KW-0324">Glycolysis</keyword>
<evidence type="ECO:0000256" key="12">
    <source>
        <dbReference type="PIRSR" id="PIRSR001492-2"/>
    </source>
</evidence>
<proteinExistence type="inferred from homology"/>
<comment type="subunit">
    <text evidence="10">Monomer.</text>
</comment>
<evidence type="ECO:0000256" key="4">
    <source>
        <dbReference type="ARBA" id="ARBA00004798"/>
    </source>
</evidence>
<evidence type="ECO:0000256" key="9">
    <source>
        <dbReference type="ARBA" id="ARBA00023235"/>
    </source>
</evidence>
<dbReference type="AlphaFoldDB" id="A0A1F5Z5S7"/>
<evidence type="ECO:0000256" key="2">
    <source>
        <dbReference type="ARBA" id="ARBA00001936"/>
    </source>
</evidence>
<dbReference type="SUPFAM" id="SSF64158">
    <property type="entry name" value="2,3-Bisphosphoglycerate-independent phosphoglycerate mutase, substrate-binding domain"/>
    <property type="match status" value="1"/>
</dbReference>
<protein>
    <recommendedName>
        <fullName evidence="10 11">2,3-bisphosphoglycerate-independent phosphoglycerate mutase</fullName>
        <shortName evidence="10">BPG-independent PGAM</shortName>
        <shortName evidence="10">Phosphoglyceromutase</shortName>
        <shortName evidence="10">iPGM</shortName>
        <ecNumber evidence="10 11">5.4.2.12</ecNumber>
    </recommendedName>
</protein>
<dbReference type="PIRSF" id="PIRSF001492">
    <property type="entry name" value="IPGAM"/>
    <property type="match status" value="1"/>
</dbReference>
<comment type="catalytic activity">
    <reaction evidence="1 10">
        <text>(2R)-2-phosphoglycerate = (2R)-3-phosphoglycerate</text>
        <dbReference type="Rhea" id="RHEA:15901"/>
        <dbReference type="ChEBI" id="CHEBI:58272"/>
        <dbReference type="ChEBI" id="CHEBI:58289"/>
        <dbReference type="EC" id="5.4.2.12"/>
    </reaction>
</comment>
<feature type="binding site" evidence="10 12">
    <location>
        <position position="183"/>
    </location>
    <ligand>
        <name>substrate</name>
    </ligand>
</feature>
<keyword evidence="9 10" id="KW-0413">Isomerase</keyword>
<keyword evidence="6 13" id="KW-0479">Metal-binding</keyword>
<dbReference type="Gene3D" id="3.40.1450.10">
    <property type="entry name" value="BPG-independent phosphoglycerate mutase, domain B"/>
    <property type="match status" value="1"/>
</dbReference>
<dbReference type="Gene3D" id="3.40.720.10">
    <property type="entry name" value="Alkaline Phosphatase, subunit A"/>
    <property type="match status" value="1"/>
</dbReference>
<feature type="binding site" evidence="13">
    <location>
        <position position="10"/>
    </location>
    <ligand>
        <name>Mn(2+)</name>
        <dbReference type="ChEBI" id="CHEBI:29035"/>
        <label>2</label>
    </ligand>
</feature>
<evidence type="ECO:0000313" key="17">
    <source>
        <dbReference type="Proteomes" id="UP000177354"/>
    </source>
</evidence>
<feature type="binding site" evidence="13">
    <location>
        <position position="488"/>
    </location>
    <ligand>
        <name>Mn(2+)</name>
        <dbReference type="ChEBI" id="CHEBI:29035"/>
        <label>1</label>
    </ligand>
</feature>
<dbReference type="GO" id="GO:0005829">
    <property type="term" value="C:cytosol"/>
    <property type="evidence" value="ECO:0007669"/>
    <property type="project" value="TreeGrafter"/>
</dbReference>
<comment type="pathway">
    <text evidence="4 10">Carbohydrate degradation; glycolysis; pyruvate from D-glyceraldehyde 3-phosphate: step 3/5.</text>
</comment>
<feature type="domain" description="Metalloenzyme" evidence="14">
    <location>
        <begin position="3"/>
        <end position="529"/>
    </location>
</feature>
<dbReference type="InterPro" id="IPR036646">
    <property type="entry name" value="PGAM_B_sf"/>
</dbReference>
<dbReference type="GO" id="GO:0030145">
    <property type="term" value="F:manganese ion binding"/>
    <property type="evidence" value="ECO:0007669"/>
    <property type="project" value="InterPro"/>
</dbReference>
<sequence>MNPVYLIILDGWGIGPEGPGNAISQAKLPYFNRLFKEFPHGLLEASGEFVGLPKWEDGNTETGHLNLGAGYIVPQDLARINLSIADGSFFQNRAFLQALDHVRKYESNLHLIGLIGSGGVHSNIEHLLALLQLIKEQDYHRLFLHLITDGRDSPPKSARVYLTQIENFLQNLKIGKIASIMGRYYAMDRDKRWDRTEKAYRILTSDNSLCEEDIGKIISDSYKKGITDEFIIPTALAEKGKILQRIKEKDSVIFFNYRIDRPRQLTEAFVLENFEHNANLPDYDPFAVKYFKKHDTQIAGYQMPFTRGKSLEHLYFVTMTEFSQAFHVSSVAFPPHIVIKPLGAVIEENGLNQLHMAESEKERFVTYYFNGQREVPFNNQDNIIVASPDVATYDLKPEMSAEILTTQLIEKIKTGQYHFTVINYANPDMVAHTGNIFPTIKACETVDHCLSRLVPLILDWGGTVIITGDHGNAEELINQKTGGIDTEHSSSPVPVLIASSKLKDKPVEIPKGILADISPTVLALLGLEKPKSMTGRNLLENIIDLN</sequence>